<reference evidence="1 2" key="1">
    <citation type="journal article" date="2014" name="PLoS ONE">
        <title>Genome Sequence of Candidatus Nitrososphaera evergladensis from Group I.1b Enriched from Everglades Soil Reveals Novel Genomic Features of the Ammonia-Oxidizing Archaea.</title>
        <authorList>
            <person name="Zhalnina K.V."/>
            <person name="Dias R."/>
            <person name="Leonard M.T."/>
            <person name="Dorr de Quadros P."/>
            <person name="Camargo F.A."/>
            <person name="Drew J.C."/>
            <person name="Farmerie W.G."/>
            <person name="Daroub S.H."/>
            <person name="Triplett E.W."/>
        </authorList>
    </citation>
    <scope>NUCLEOTIDE SEQUENCE [LARGE SCALE GENOMIC DNA]</scope>
    <source>
        <strain evidence="1 2">SR1</strain>
    </source>
</reference>
<sequence length="39" mass="4667">MRLDEKRVKLWLQHFSLLTLKKQWNHTHVSGHGDGTQIK</sequence>
<proteinExistence type="predicted"/>
<dbReference type="Proteomes" id="UP000028194">
    <property type="component" value="Chromosome"/>
</dbReference>
<dbReference type="HOGENOM" id="CLU_3302556_0_0_2"/>
<evidence type="ECO:0000313" key="1">
    <source>
        <dbReference type="EMBL" id="AIF85386.1"/>
    </source>
</evidence>
<dbReference type="EMBL" id="CP007174">
    <property type="protein sequence ID" value="AIF85386.1"/>
    <property type="molecule type" value="Genomic_DNA"/>
</dbReference>
<keyword evidence="2" id="KW-1185">Reference proteome</keyword>
<dbReference type="KEGG" id="nev:NTE_03358"/>
<dbReference type="AlphaFoldDB" id="A0A075MUP1"/>
<evidence type="ECO:0000313" key="2">
    <source>
        <dbReference type="Proteomes" id="UP000028194"/>
    </source>
</evidence>
<organism evidence="1 2">
    <name type="scientific">Candidatus Nitrososphaera evergladensis SR1</name>
    <dbReference type="NCBI Taxonomy" id="1459636"/>
    <lineage>
        <taxon>Archaea</taxon>
        <taxon>Nitrososphaerota</taxon>
        <taxon>Nitrososphaeria</taxon>
        <taxon>Nitrososphaerales</taxon>
        <taxon>Nitrososphaeraceae</taxon>
        <taxon>Nitrososphaera</taxon>
    </lineage>
</organism>
<accession>A0A075MUP1</accession>
<gene>
    <name evidence="1" type="ORF">NTE_03358</name>
</gene>
<name>A0A075MUP1_9ARCH</name>
<protein>
    <submittedName>
        <fullName evidence="1">Uncharacterized protein</fullName>
    </submittedName>
</protein>